<dbReference type="RefSeq" id="WP_149266922.1">
    <property type="nucleotide sequence ID" value="NZ_VFJB01000007.1"/>
</dbReference>
<reference evidence="2 3" key="1">
    <citation type="submission" date="2019-06" db="EMBL/GenBank/DDBJ databases">
        <title>Genomic insights into carbon and energy metabolism of Deferribacter autotrophicus revealed new metabolic traits in the phylum Deferribacteres.</title>
        <authorList>
            <person name="Slobodkin A.I."/>
            <person name="Slobodkina G.B."/>
            <person name="Allioux M."/>
            <person name="Alain K."/>
            <person name="Jebbar M."/>
            <person name="Shadrin V."/>
            <person name="Kublanov I.V."/>
            <person name="Toshchakov S.V."/>
            <person name="Bonch-Osmolovskaya E.A."/>
        </authorList>
    </citation>
    <scope>NUCLEOTIDE SEQUENCE [LARGE SCALE GENOMIC DNA]</scope>
    <source>
        <strain evidence="2 3">SL50</strain>
    </source>
</reference>
<dbReference type="Proteomes" id="UP000322876">
    <property type="component" value="Unassembled WGS sequence"/>
</dbReference>
<comment type="caution">
    <text evidence="2">The sequence shown here is derived from an EMBL/GenBank/DDBJ whole genome shotgun (WGS) entry which is preliminary data.</text>
</comment>
<protein>
    <submittedName>
        <fullName evidence="2">Uncharacterized protein</fullName>
    </submittedName>
</protein>
<dbReference type="EMBL" id="VFJB01000007">
    <property type="protein sequence ID" value="KAA0257541.1"/>
    <property type="molecule type" value="Genomic_DNA"/>
</dbReference>
<sequence>MKIIIEKLLDLANMFIAGYVISYIFKPEFKKFWYIIFPISLSIYLIAITSLIIEYLKKNSKLK</sequence>
<evidence type="ECO:0000256" key="1">
    <source>
        <dbReference type="SAM" id="Phobius"/>
    </source>
</evidence>
<evidence type="ECO:0000313" key="3">
    <source>
        <dbReference type="Proteomes" id="UP000322876"/>
    </source>
</evidence>
<gene>
    <name evidence="2" type="ORF">FHQ18_09365</name>
</gene>
<proteinExistence type="predicted"/>
<evidence type="ECO:0000313" key="2">
    <source>
        <dbReference type="EMBL" id="KAA0257541.1"/>
    </source>
</evidence>
<keyword evidence="1" id="KW-0812">Transmembrane</keyword>
<feature type="transmembrane region" description="Helical" evidence="1">
    <location>
        <begin position="32"/>
        <end position="56"/>
    </location>
</feature>
<name>A0A5A8F0Z8_9BACT</name>
<feature type="transmembrane region" description="Helical" evidence="1">
    <location>
        <begin position="7"/>
        <end position="26"/>
    </location>
</feature>
<keyword evidence="3" id="KW-1185">Reference proteome</keyword>
<organism evidence="2 3">
    <name type="scientific">Deferribacter autotrophicus</name>
    <dbReference type="NCBI Taxonomy" id="500465"/>
    <lineage>
        <taxon>Bacteria</taxon>
        <taxon>Pseudomonadati</taxon>
        <taxon>Deferribacterota</taxon>
        <taxon>Deferribacteres</taxon>
        <taxon>Deferribacterales</taxon>
        <taxon>Deferribacteraceae</taxon>
        <taxon>Deferribacter</taxon>
    </lineage>
</organism>
<dbReference type="AlphaFoldDB" id="A0A5A8F0Z8"/>
<keyword evidence="1" id="KW-0472">Membrane</keyword>
<accession>A0A5A8F0Z8</accession>
<keyword evidence="1" id="KW-1133">Transmembrane helix</keyword>